<feature type="compositionally biased region" description="Acidic residues" evidence="10">
    <location>
        <begin position="46"/>
        <end position="60"/>
    </location>
</feature>
<feature type="transmembrane region" description="Helical" evidence="11">
    <location>
        <begin position="1451"/>
        <end position="1475"/>
    </location>
</feature>
<organism evidence="14 15">
    <name type="scientific">Durusdinium trenchii</name>
    <dbReference type="NCBI Taxonomy" id="1381693"/>
    <lineage>
        <taxon>Eukaryota</taxon>
        <taxon>Sar</taxon>
        <taxon>Alveolata</taxon>
        <taxon>Dinophyceae</taxon>
        <taxon>Suessiales</taxon>
        <taxon>Symbiodiniaceae</taxon>
        <taxon>Durusdinium</taxon>
    </lineage>
</organism>
<feature type="transmembrane region" description="Helical" evidence="11">
    <location>
        <begin position="1420"/>
        <end position="1439"/>
    </location>
</feature>
<feature type="signal peptide" evidence="12">
    <location>
        <begin position="1"/>
        <end position="21"/>
    </location>
</feature>
<feature type="transmembrane region" description="Helical" evidence="11">
    <location>
        <begin position="1165"/>
        <end position="1188"/>
    </location>
</feature>
<keyword evidence="9" id="KW-0325">Glycoprotein</keyword>
<feature type="transmembrane region" description="Helical" evidence="11">
    <location>
        <begin position="1487"/>
        <end position="1507"/>
    </location>
</feature>
<dbReference type="PANTHER" id="PTHR27000:SF642">
    <property type="entry name" value="INACTIVE LEUCINE-RICH REPEAT RECEPTOR KINASE XIAO-RELATED"/>
    <property type="match status" value="1"/>
</dbReference>
<keyword evidence="5" id="KW-0677">Repeat</keyword>
<evidence type="ECO:0000256" key="1">
    <source>
        <dbReference type="ARBA" id="ARBA00004167"/>
    </source>
</evidence>
<feature type="region of interest" description="Disordered" evidence="10">
    <location>
        <begin position="45"/>
        <end position="75"/>
    </location>
</feature>
<keyword evidence="14" id="KW-0418">Kinase</keyword>
<comment type="caution">
    <text evidence="14">The sequence shown here is derived from an EMBL/GenBank/DDBJ whole genome shotgun (WGS) entry which is preliminary data.</text>
</comment>
<evidence type="ECO:0000256" key="7">
    <source>
        <dbReference type="ARBA" id="ARBA00023136"/>
    </source>
</evidence>
<dbReference type="PANTHER" id="PTHR27000">
    <property type="entry name" value="LEUCINE-RICH REPEAT RECEPTOR-LIKE PROTEIN KINASE FAMILY PROTEIN-RELATED"/>
    <property type="match status" value="1"/>
</dbReference>
<dbReference type="GO" id="GO:0016301">
    <property type="term" value="F:kinase activity"/>
    <property type="evidence" value="ECO:0007669"/>
    <property type="project" value="UniProtKB-KW"/>
</dbReference>
<dbReference type="PROSITE" id="PS51450">
    <property type="entry name" value="LRR"/>
    <property type="match status" value="1"/>
</dbReference>
<feature type="transmembrane region" description="Helical" evidence="11">
    <location>
        <begin position="1037"/>
        <end position="1063"/>
    </location>
</feature>
<keyword evidence="2" id="KW-0433">Leucine-rich repeat</keyword>
<evidence type="ECO:0000313" key="15">
    <source>
        <dbReference type="Proteomes" id="UP001642464"/>
    </source>
</evidence>
<dbReference type="InterPro" id="IPR032675">
    <property type="entry name" value="LRR_dom_sf"/>
</dbReference>
<sequence>MRLLAKPQVLLWLWFVVGHHAERPSRISGVLSADDEATYQNHIQDYEMDPDPDEGDEDIDISGHGKRHSGSGQEAQVPRLNLKGNTFNFNDDTQVPWLDVKRSSQHGRRDLPDQNTPRGPGGKLKRQWSSSFDFFGGSKGSGTWSADGPQVGRARHRRGSSRGGHAPDDHSVVVGGGPRDQEDLHNVLHYCRRDHAAMETMLEGLGLDFDEEGDYCEWHDGIKCENGCVVEVNLNEDTVEVGHLPHEIPSDLCQQLRVVNITAPFLSGDIKVFASCTSLTHLILADTQVTGDIKVFEALSNLEVVGLQHTRVFGNIQVFQASRKLEELNLQSTHVSGDIQAFEATCKLKVLHLAATQVFGNIRAFEKTKELHQLDLSLTEAFGDIRAFNSTPALEDLDLMLTWVDGDISVFQHTEHLQFLALKSTNVKGDIQVFTFTKSLKYVMLGDTFIVGDICVFKSIDFAGLWCVEMEDTGIDGNISFLGGLPQLETLNLAKTQVWGDIEVFKHTKLLSRLQCHSTQIMGEVQVFREHLYLKSLDLSFTNVTGDAEVFSSKSGITTLKLASTGVSGEIGVLVSGTIHNTLMVLDLSSTKVVGNIWVFQHAKALNELYLANTQVTGSMDGILLWKYVKVIDLSHTMVHGRLTQRWRGCCRWLRSLKLSGSQVQFLPNGDDRANLKRLKDEDQVLLPALTTLEVSDCPLNGPAEDLFLPLSLCRNLGSVLAAGSGLTGELPTFDPLPPIECDGVISLNIRSPLETSLEVLDLSRNNLSYIAAIPAATHTLELSSNQQPLHVANSAVMKACKRGALIDLRGSTPTADLVKELKGMIEEGAVNQTSERIAFHADMGYRCYDLDRSSTHLVVTVSHFFPEWCTCLAGWHGSGINCEECDENTFNPNESALTCAQCPANTTSGRRKKSVHDCQCKAGALHEVDGEWICGCPKGKARDNDSCLPCQDLHLNCSSHLTAAESAEPLQGFARLKLNGTKAYKCLSRDRCPGANVSGLGCAPGYEGPLCMGCSETHFAAGSSCFECSGGRLPPWLFTAGLVVTLMALSVAGVVATAYFVYSWHPGKWVEDLLGPYRQVVFAKGILGTLQEKLLRNQVPILLQMGQLWVVLAVLSSNGEKEDPNASSQRFWELPYLQTVQFAIGNLRELLYLQCYLGGRAVRVALALITPVLPLILLLCCLGMEYFSPGSGVNAALKVLTVSFIGGASKCSALRSCQLFDAGGVKLEQFAFLRQLPDIWCDQNLPWSESSPEQKLVSSVFWPCAICYGILIPSFLFTLYARQHVVLRYSRVPLELHEGHQEETLAVGVQDKMQERRVVAAAVAYVAMLQEGSVKVQLRDGKGIVTCVEKPDRTTFELEVDAVSAHFKKESEKVRHHMITEMLLEHSILEEVGRNDRILQGAKETLFKYATFRDLWMEVVLKLVAVALVRVVSTAQVAQAANSSDEDLYFFLDFSLAKVLAITLTMAGTVWMVHPYAQPQVNDLQFCCFLGLSISAVGFSFQMAWLSRLGLLAPLLLAAGQAVQPDSPESLACRLWDKLTEPAKDGDNDLAEGMPAKAVEVEVLSRRQSVPVCFSLERPAAGGLPRRATHL</sequence>
<keyword evidence="15" id="KW-1185">Reference proteome</keyword>
<gene>
    <name evidence="14" type="ORF">SCF082_LOCUS42244</name>
</gene>
<keyword evidence="3 11" id="KW-0812">Transmembrane</keyword>
<evidence type="ECO:0000256" key="9">
    <source>
        <dbReference type="ARBA" id="ARBA00023180"/>
    </source>
</evidence>
<evidence type="ECO:0000256" key="6">
    <source>
        <dbReference type="ARBA" id="ARBA00022989"/>
    </source>
</evidence>
<keyword evidence="14" id="KW-0808">Transferase</keyword>
<evidence type="ECO:0000259" key="13">
    <source>
        <dbReference type="Pfam" id="PF07699"/>
    </source>
</evidence>
<evidence type="ECO:0000256" key="11">
    <source>
        <dbReference type="SAM" id="Phobius"/>
    </source>
</evidence>
<accession>A0ABP0QNK7</accession>
<feature type="compositionally biased region" description="Basic and acidic residues" evidence="10">
    <location>
        <begin position="102"/>
        <end position="112"/>
    </location>
</feature>
<dbReference type="EMBL" id="CAXAMM010039851">
    <property type="protein sequence ID" value="CAK9089524.1"/>
    <property type="molecule type" value="Genomic_DNA"/>
</dbReference>
<keyword evidence="8 14" id="KW-0675">Receptor</keyword>
<protein>
    <submittedName>
        <fullName evidence="14">Probable inactive receptor kinase At5g10020</fullName>
    </submittedName>
</protein>
<feature type="region of interest" description="Disordered" evidence="10">
    <location>
        <begin position="102"/>
        <end position="127"/>
    </location>
</feature>
<feature type="region of interest" description="Disordered" evidence="10">
    <location>
        <begin position="139"/>
        <end position="179"/>
    </location>
</feature>
<proteinExistence type="predicted"/>
<evidence type="ECO:0000256" key="4">
    <source>
        <dbReference type="ARBA" id="ARBA00022729"/>
    </source>
</evidence>
<dbReference type="SMART" id="SM01411">
    <property type="entry name" value="Ephrin_rec_like"/>
    <property type="match status" value="1"/>
</dbReference>
<evidence type="ECO:0000256" key="10">
    <source>
        <dbReference type="SAM" id="MobiDB-lite"/>
    </source>
</evidence>
<feature type="chain" id="PRO_5046768146" evidence="12">
    <location>
        <begin position="22"/>
        <end position="1592"/>
    </location>
</feature>
<evidence type="ECO:0000256" key="5">
    <source>
        <dbReference type="ARBA" id="ARBA00022737"/>
    </source>
</evidence>
<evidence type="ECO:0000256" key="12">
    <source>
        <dbReference type="SAM" id="SignalP"/>
    </source>
</evidence>
<keyword evidence="6 11" id="KW-1133">Transmembrane helix</keyword>
<keyword evidence="7 11" id="KW-0472">Membrane</keyword>
<dbReference type="Pfam" id="PF07699">
    <property type="entry name" value="Ephrin_rec_like"/>
    <property type="match status" value="1"/>
</dbReference>
<feature type="transmembrane region" description="Helical" evidence="11">
    <location>
        <begin position="1261"/>
        <end position="1282"/>
    </location>
</feature>
<dbReference type="SUPFAM" id="SSF52058">
    <property type="entry name" value="L domain-like"/>
    <property type="match status" value="2"/>
</dbReference>
<evidence type="ECO:0000313" key="14">
    <source>
        <dbReference type="EMBL" id="CAK9089524.1"/>
    </source>
</evidence>
<evidence type="ECO:0000256" key="3">
    <source>
        <dbReference type="ARBA" id="ARBA00022692"/>
    </source>
</evidence>
<dbReference type="Gene3D" id="2.10.50.10">
    <property type="entry name" value="Tumor Necrosis Factor Receptor, subunit A, domain 2"/>
    <property type="match status" value="1"/>
</dbReference>
<name>A0ABP0QNK7_9DINO</name>
<dbReference type="InterPro" id="IPR001611">
    <property type="entry name" value="Leu-rich_rpt"/>
</dbReference>
<dbReference type="Proteomes" id="UP001642464">
    <property type="component" value="Unassembled WGS sequence"/>
</dbReference>
<evidence type="ECO:0000256" key="2">
    <source>
        <dbReference type="ARBA" id="ARBA00022614"/>
    </source>
</evidence>
<evidence type="ECO:0000256" key="8">
    <source>
        <dbReference type="ARBA" id="ARBA00023170"/>
    </source>
</evidence>
<feature type="domain" description="Tyrosine-protein kinase ephrin type A/B receptor-like" evidence="13">
    <location>
        <begin position="882"/>
        <end position="919"/>
    </location>
</feature>
<reference evidence="14 15" key="1">
    <citation type="submission" date="2024-02" db="EMBL/GenBank/DDBJ databases">
        <authorList>
            <person name="Chen Y."/>
            <person name="Shah S."/>
            <person name="Dougan E. K."/>
            <person name="Thang M."/>
            <person name="Chan C."/>
        </authorList>
    </citation>
    <scope>NUCLEOTIDE SEQUENCE [LARGE SCALE GENOMIC DNA]</scope>
</reference>
<comment type="subcellular location">
    <subcellularLocation>
        <location evidence="1">Membrane</location>
        <topology evidence="1">Single-pass membrane protein</topology>
    </subcellularLocation>
</comment>
<keyword evidence="4 12" id="KW-0732">Signal</keyword>
<dbReference type="InterPro" id="IPR011641">
    <property type="entry name" value="Tyr-kin_ephrin_A/B_rcpt-like"/>
</dbReference>
<dbReference type="Gene3D" id="3.80.10.10">
    <property type="entry name" value="Ribonuclease Inhibitor"/>
    <property type="match status" value="2"/>
</dbReference>